<evidence type="ECO:0000256" key="2">
    <source>
        <dbReference type="SAM" id="MobiDB-lite"/>
    </source>
</evidence>
<evidence type="ECO:0000256" key="1">
    <source>
        <dbReference type="ARBA" id="ARBA00009207"/>
    </source>
</evidence>
<keyword evidence="4" id="KW-1185">Reference proteome</keyword>
<dbReference type="GO" id="GO:0005737">
    <property type="term" value="C:cytoplasm"/>
    <property type="evidence" value="ECO:0007669"/>
    <property type="project" value="TreeGrafter"/>
</dbReference>
<sequence>MESISTTKDTHDTKINHFNNQSNSFKDLDHDQKLDTENINIGTDYIKINSREELIPSLDFDDLSLIERVSKEGVDTSSSVNSNVNKNGIIEWKVLKKALRKEIVRKSNQMFEKYGGLDQFDYLPYNCKLHSNLENSNLNEVSSHHKNIEYSCPDCGKSILENFLMDILEAFDCHTDFPPTIQRICELLLFPDCYNNTKSFLYALDKLVNVSCPITIEDPDHSETELSCSETASNIAGSKRPHIESSNVELNQDHEINCLSSKRLKSDSDLEL</sequence>
<dbReference type="VEuPathDB" id="CryptoDB:CmeUKMEL1_08605"/>
<name>A0A2P4Z134_9CRYT</name>
<dbReference type="OrthoDB" id="341898at2759"/>
<dbReference type="GO" id="GO:0030289">
    <property type="term" value="C:protein phosphatase 4 complex"/>
    <property type="evidence" value="ECO:0007669"/>
    <property type="project" value="InterPro"/>
</dbReference>
<feature type="region of interest" description="Disordered" evidence="2">
    <location>
        <begin position="1"/>
        <end position="20"/>
    </location>
</feature>
<gene>
    <name evidence="3" type="ORF">CmeUKMEL1_08605</name>
</gene>
<protein>
    <submittedName>
        <fullName evidence="3">PPP4R2 family protein</fullName>
    </submittedName>
</protein>
<proteinExistence type="inferred from homology"/>
<dbReference type="Pfam" id="PF09184">
    <property type="entry name" value="PPP4R2"/>
    <property type="match status" value="1"/>
</dbReference>
<dbReference type="PANTHER" id="PTHR16487:SF0">
    <property type="entry name" value="PROTEIN PHOSPHATASE 4 REGULATORY SUBUNIT 2-RELATED"/>
    <property type="match status" value="1"/>
</dbReference>
<dbReference type="PANTHER" id="PTHR16487">
    <property type="entry name" value="PPP4R2-RELATED PROTEIN"/>
    <property type="match status" value="1"/>
</dbReference>
<dbReference type="GO" id="GO:0019888">
    <property type="term" value="F:protein phosphatase regulator activity"/>
    <property type="evidence" value="ECO:0007669"/>
    <property type="project" value="InterPro"/>
</dbReference>
<dbReference type="EMBL" id="JIBK01000018">
    <property type="protein sequence ID" value="POM83680.1"/>
    <property type="molecule type" value="Genomic_DNA"/>
</dbReference>
<organism evidence="3 4">
    <name type="scientific">Cryptosporidium meleagridis</name>
    <dbReference type="NCBI Taxonomy" id="93969"/>
    <lineage>
        <taxon>Eukaryota</taxon>
        <taxon>Sar</taxon>
        <taxon>Alveolata</taxon>
        <taxon>Apicomplexa</taxon>
        <taxon>Conoidasida</taxon>
        <taxon>Coccidia</taxon>
        <taxon>Eucoccidiorida</taxon>
        <taxon>Eimeriorina</taxon>
        <taxon>Cryptosporidiidae</taxon>
        <taxon>Cryptosporidium</taxon>
    </lineage>
</organism>
<evidence type="ECO:0000313" key="4">
    <source>
        <dbReference type="Proteomes" id="UP000236928"/>
    </source>
</evidence>
<dbReference type="GO" id="GO:0005634">
    <property type="term" value="C:nucleus"/>
    <property type="evidence" value="ECO:0007669"/>
    <property type="project" value="TreeGrafter"/>
</dbReference>
<dbReference type="AlphaFoldDB" id="A0A2P4Z134"/>
<comment type="caution">
    <text evidence="3">The sequence shown here is derived from an EMBL/GenBank/DDBJ whole genome shotgun (WGS) entry which is preliminary data.</text>
</comment>
<dbReference type="InterPro" id="IPR015267">
    <property type="entry name" value="PPP4R2"/>
</dbReference>
<reference evidence="3 4" key="1">
    <citation type="submission" date="2014-04" db="EMBL/GenBank/DDBJ databases">
        <title>Comparative Genomics of Cryptosporidium Species.</title>
        <authorList>
            <person name="Silva J.C."/>
            <person name="Su Q."/>
            <person name="Chalmers R."/>
            <person name="Chibucos M.C."/>
            <person name="Elwin K."/>
            <person name="Godinez A."/>
            <person name="Guo F."/>
            <person name="Huynh K."/>
            <person name="Orvis J."/>
            <person name="Ott S."/>
            <person name="Sadzewicz L."/>
            <person name="Sengamalay N."/>
            <person name="Shetty A."/>
            <person name="Sun M."/>
            <person name="Tallon L."/>
            <person name="Xiao L."/>
            <person name="Zhang H."/>
            <person name="Fraser C.M."/>
            <person name="Zhu G."/>
            <person name="Kissinger J."/>
            <person name="Widmer G."/>
        </authorList>
    </citation>
    <scope>NUCLEOTIDE SEQUENCE [LARGE SCALE GENOMIC DNA]</scope>
    <source>
        <strain evidence="3 4">UKMEL1</strain>
    </source>
</reference>
<accession>A0A2P4Z134</accession>
<dbReference type="Proteomes" id="UP000236928">
    <property type="component" value="Unassembled WGS sequence"/>
</dbReference>
<evidence type="ECO:0000313" key="3">
    <source>
        <dbReference type="EMBL" id="POM83680.1"/>
    </source>
</evidence>
<comment type="similarity">
    <text evidence="1">Belongs to the PPP4R2 family.</text>
</comment>